<evidence type="ECO:0000313" key="2">
    <source>
        <dbReference type="Proteomes" id="UP000078200"/>
    </source>
</evidence>
<dbReference type="InterPro" id="IPR043502">
    <property type="entry name" value="DNA/RNA_pol_sf"/>
</dbReference>
<dbReference type="GO" id="GO:0071897">
    <property type="term" value="P:DNA biosynthetic process"/>
    <property type="evidence" value="ECO:0007669"/>
    <property type="project" value="UniProtKB-ARBA"/>
</dbReference>
<keyword evidence="2" id="KW-1185">Reference proteome</keyword>
<organism evidence="1 2">
    <name type="scientific">Glossina austeni</name>
    <name type="common">Savannah tsetse fly</name>
    <dbReference type="NCBI Taxonomy" id="7395"/>
    <lineage>
        <taxon>Eukaryota</taxon>
        <taxon>Metazoa</taxon>
        <taxon>Ecdysozoa</taxon>
        <taxon>Arthropoda</taxon>
        <taxon>Hexapoda</taxon>
        <taxon>Insecta</taxon>
        <taxon>Pterygota</taxon>
        <taxon>Neoptera</taxon>
        <taxon>Endopterygota</taxon>
        <taxon>Diptera</taxon>
        <taxon>Brachycera</taxon>
        <taxon>Muscomorpha</taxon>
        <taxon>Hippoboscoidea</taxon>
        <taxon>Glossinidae</taxon>
        <taxon>Glossina</taxon>
    </lineage>
</organism>
<protein>
    <submittedName>
        <fullName evidence="1">Uncharacterized protein</fullName>
    </submittedName>
</protein>
<evidence type="ECO:0000313" key="1">
    <source>
        <dbReference type="EnsemblMetazoa" id="GAUT011429-PA"/>
    </source>
</evidence>
<proteinExistence type="predicted"/>
<name>A0A1A9UPR7_GLOAU</name>
<dbReference type="VEuPathDB" id="VectorBase:GAUT011429"/>
<sequence>MEQINMIKPMAFNQIEHDKISGQVLRFLGITNHLDSFISELSIQNKNLYDVLKTEVQCEWNHVQSTTIRKFKNKNYMLIPKISKVLQHSHRVTLYFVYVLFPRLVGVVNVASRTRDSANQSNLANSFLIHRAVSIQRFFCAAVCFNIHSDDSHLFPLKCIEIQCTFDGSKLAAVGRITTAATFTAKTSSITFMINQSLQQNLYLEVGWDGTFGPVKDLICENIRTSPPCIQKTIELNIAHALNEIQTAKLKGGILAIPSYKTKLQGLGAKIHSEKELLLFLRFCFGLSASEANRLPPGVVAREPLLVNSF</sequence>
<reference evidence="1" key="1">
    <citation type="submission" date="2020-05" db="UniProtKB">
        <authorList>
            <consortium name="EnsemblMetazoa"/>
        </authorList>
    </citation>
    <scope>IDENTIFICATION</scope>
    <source>
        <strain evidence="1">TTRI</strain>
    </source>
</reference>
<dbReference type="SUPFAM" id="SSF56672">
    <property type="entry name" value="DNA/RNA polymerases"/>
    <property type="match status" value="1"/>
</dbReference>
<dbReference type="Proteomes" id="UP000078200">
    <property type="component" value="Unassembled WGS sequence"/>
</dbReference>
<dbReference type="AlphaFoldDB" id="A0A1A9UPR7"/>
<accession>A0A1A9UPR7</accession>
<dbReference type="EnsemblMetazoa" id="GAUT011429-RA">
    <property type="protein sequence ID" value="GAUT011429-PA"/>
    <property type="gene ID" value="GAUT011429"/>
</dbReference>